<evidence type="ECO:0000313" key="1">
    <source>
        <dbReference type="Proteomes" id="UP000887580"/>
    </source>
</evidence>
<reference evidence="2" key="1">
    <citation type="submission" date="2022-11" db="UniProtKB">
        <authorList>
            <consortium name="WormBaseParasite"/>
        </authorList>
    </citation>
    <scope>IDENTIFICATION</scope>
</reference>
<name>A0AC35G7N5_9BILA</name>
<evidence type="ECO:0000313" key="2">
    <source>
        <dbReference type="WBParaSite" id="PS1159_v2.g24542.t1"/>
    </source>
</evidence>
<protein>
    <submittedName>
        <fullName evidence="2">CMP/dCMP-type deaminase domain-containing protein</fullName>
    </submittedName>
</protein>
<dbReference type="WBParaSite" id="PS1159_v2.g24542.t1">
    <property type="protein sequence ID" value="PS1159_v2.g24542.t1"/>
    <property type="gene ID" value="PS1159_v2.g24542"/>
</dbReference>
<sequence>MFSKNNINMIPKMPPTISPEEKQNLPQIKVVDKQFCDAEDAEKLLEQCKQDEELSKSFVSKRNDYIGWEETFMGMALLAAQRSKDPVTQVGCAIINKDSIVNSLGYNGMPRGCDDDEFPWGKNPDRPFLNKHSYVVHAEENAILNSKDSLKGNILYSTHFPCNKCAKMIIQVGITEVVYMKFKEDDDEVMAAKLMFSKAGIKTRKFVPQRKQIVLEFQ</sequence>
<organism evidence="1 2">
    <name type="scientific">Panagrolaimus sp. PS1159</name>
    <dbReference type="NCBI Taxonomy" id="55785"/>
    <lineage>
        <taxon>Eukaryota</taxon>
        <taxon>Metazoa</taxon>
        <taxon>Ecdysozoa</taxon>
        <taxon>Nematoda</taxon>
        <taxon>Chromadorea</taxon>
        <taxon>Rhabditida</taxon>
        <taxon>Tylenchina</taxon>
        <taxon>Panagrolaimomorpha</taxon>
        <taxon>Panagrolaimoidea</taxon>
        <taxon>Panagrolaimidae</taxon>
        <taxon>Panagrolaimus</taxon>
    </lineage>
</organism>
<proteinExistence type="predicted"/>
<accession>A0AC35G7N5</accession>
<dbReference type="Proteomes" id="UP000887580">
    <property type="component" value="Unplaced"/>
</dbReference>